<protein>
    <submittedName>
        <fullName evidence="1">DUF6323 family protein</fullName>
    </submittedName>
</protein>
<name>A0ABT1RJM7_9FIRM</name>
<keyword evidence="2" id="KW-1185">Reference proteome</keyword>
<dbReference type="Proteomes" id="UP001524502">
    <property type="component" value="Unassembled WGS sequence"/>
</dbReference>
<accession>A0ABT1RJM7</accession>
<evidence type="ECO:0000313" key="2">
    <source>
        <dbReference type="Proteomes" id="UP001524502"/>
    </source>
</evidence>
<comment type="caution">
    <text evidence="1">The sequence shown here is derived from an EMBL/GenBank/DDBJ whole genome shotgun (WGS) entry which is preliminary data.</text>
</comment>
<proteinExistence type="predicted"/>
<sequence length="179" mass="20607">MNQLSFTTALQGQRYSQFQKIIACNSLTAQYGLRLSPEDTELLLLSREQALKDQNRIELSEGILPRLIETFCDSPYIHQDTYAQTLADLQELFYIYKNESLDLLTDDELLAFMREQFDGICCGDTDYLGGTCLDRFAQAARAGYDGYQATGGKGMYEQFSQEQHWDHQLFLEVLRELIQ</sequence>
<gene>
    <name evidence="1" type="ORF">NE619_01390</name>
</gene>
<dbReference type="InterPro" id="IPR046286">
    <property type="entry name" value="DUF6323"/>
</dbReference>
<dbReference type="Pfam" id="PF19848">
    <property type="entry name" value="DUF6323"/>
    <property type="match status" value="1"/>
</dbReference>
<evidence type="ECO:0000313" key="1">
    <source>
        <dbReference type="EMBL" id="MCQ4635370.1"/>
    </source>
</evidence>
<dbReference type="RefSeq" id="WP_256130562.1">
    <property type="nucleotide sequence ID" value="NZ_JANFXK010000001.1"/>
</dbReference>
<organism evidence="1 2">
    <name type="scientific">Anaerovorax odorimutans</name>
    <dbReference type="NCBI Taxonomy" id="109327"/>
    <lineage>
        <taxon>Bacteria</taxon>
        <taxon>Bacillati</taxon>
        <taxon>Bacillota</taxon>
        <taxon>Clostridia</taxon>
        <taxon>Peptostreptococcales</taxon>
        <taxon>Anaerovoracaceae</taxon>
        <taxon>Anaerovorax</taxon>
    </lineage>
</organism>
<dbReference type="EMBL" id="JANFXK010000001">
    <property type="protein sequence ID" value="MCQ4635370.1"/>
    <property type="molecule type" value="Genomic_DNA"/>
</dbReference>
<reference evidence="1 2" key="1">
    <citation type="submission" date="2022-06" db="EMBL/GenBank/DDBJ databases">
        <title>Isolation of gut microbiota from human fecal samples.</title>
        <authorList>
            <person name="Pamer E.G."/>
            <person name="Barat B."/>
            <person name="Waligurski E."/>
            <person name="Medina S."/>
            <person name="Paddock L."/>
            <person name="Mostad J."/>
        </authorList>
    </citation>
    <scope>NUCLEOTIDE SEQUENCE [LARGE SCALE GENOMIC DNA]</scope>
    <source>
        <strain evidence="1 2">SL.3.17</strain>
    </source>
</reference>